<dbReference type="EMBL" id="CP000852">
    <property type="protein sequence ID" value="ABW02135.1"/>
    <property type="molecule type" value="Genomic_DNA"/>
</dbReference>
<dbReference type="KEGG" id="cma:Cmaq_1308"/>
<dbReference type="STRING" id="397948.Cmaq_1308"/>
<feature type="binding site" evidence="1">
    <location>
        <position position="8"/>
    </location>
    <ligand>
        <name>a divalent metal cation</name>
        <dbReference type="ChEBI" id="CHEBI:60240"/>
        <label>1</label>
    </ligand>
</feature>
<dbReference type="PIRSF" id="PIRSF005902">
    <property type="entry name" value="DNase_TatD"/>
    <property type="match status" value="1"/>
</dbReference>
<gene>
    <name evidence="2" type="ordered locus">Cmaq_1308</name>
</gene>
<dbReference type="CDD" id="cd01310">
    <property type="entry name" value="TatD_DNAse"/>
    <property type="match status" value="1"/>
</dbReference>
<dbReference type="GO" id="GO:0016788">
    <property type="term" value="F:hydrolase activity, acting on ester bonds"/>
    <property type="evidence" value="ECO:0007669"/>
    <property type="project" value="InterPro"/>
</dbReference>
<feature type="binding site" evidence="1">
    <location>
        <position position="84"/>
    </location>
    <ligand>
        <name>a divalent metal cation</name>
        <dbReference type="ChEBI" id="CHEBI:60240"/>
        <label>1</label>
    </ligand>
</feature>
<name>A8M8R6_CALMQ</name>
<protein>
    <submittedName>
        <fullName evidence="2">TatD-related deoxyribonuclease</fullName>
    </submittedName>
</protein>
<organism evidence="2 3">
    <name type="scientific">Caldivirga maquilingensis (strain ATCC 700844 / DSM 13496 / JCM 10307 / IC-167)</name>
    <dbReference type="NCBI Taxonomy" id="397948"/>
    <lineage>
        <taxon>Archaea</taxon>
        <taxon>Thermoproteota</taxon>
        <taxon>Thermoprotei</taxon>
        <taxon>Thermoproteales</taxon>
        <taxon>Thermoproteaceae</taxon>
        <taxon>Caldivirga</taxon>
    </lineage>
</organism>
<dbReference type="InterPro" id="IPR001130">
    <property type="entry name" value="TatD-like"/>
</dbReference>
<dbReference type="SUPFAM" id="SSF51556">
    <property type="entry name" value="Metallo-dependent hydrolases"/>
    <property type="match status" value="1"/>
</dbReference>
<feature type="binding site" evidence="1">
    <location>
        <position position="6"/>
    </location>
    <ligand>
        <name>a divalent metal cation</name>
        <dbReference type="ChEBI" id="CHEBI:60240"/>
        <label>1</label>
    </ligand>
</feature>
<dbReference type="InterPro" id="IPR032466">
    <property type="entry name" value="Metal_Hydrolase"/>
</dbReference>
<dbReference type="eggNOG" id="arCOG00891">
    <property type="taxonomic scope" value="Archaea"/>
</dbReference>
<evidence type="ECO:0000256" key="1">
    <source>
        <dbReference type="PIRSR" id="PIRSR005902-1"/>
    </source>
</evidence>
<proteinExistence type="predicted"/>
<keyword evidence="3" id="KW-1185">Reference proteome</keyword>
<dbReference type="GO" id="GO:0046872">
    <property type="term" value="F:metal ion binding"/>
    <property type="evidence" value="ECO:0007669"/>
    <property type="project" value="UniProtKB-KW"/>
</dbReference>
<dbReference type="PANTHER" id="PTHR46124">
    <property type="entry name" value="D-AMINOACYL-TRNA DEACYLASE"/>
    <property type="match status" value="1"/>
</dbReference>
<feature type="binding site" evidence="1">
    <location>
        <position position="191"/>
    </location>
    <ligand>
        <name>a divalent metal cation</name>
        <dbReference type="ChEBI" id="CHEBI:60240"/>
        <label>1</label>
    </ligand>
</feature>
<reference evidence="2 3" key="1">
    <citation type="submission" date="2007-10" db="EMBL/GenBank/DDBJ databases">
        <title>Complete sequence of Caldivirga maquilingensis IC-167.</title>
        <authorList>
            <consortium name="US DOE Joint Genome Institute"/>
            <person name="Copeland A."/>
            <person name="Lucas S."/>
            <person name="Lapidus A."/>
            <person name="Barry K."/>
            <person name="Glavina del Rio T."/>
            <person name="Dalin E."/>
            <person name="Tice H."/>
            <person name="Pitluck S."/>
            <person name="Saunders E."/>
            <person name="Brettin T."/>
            <person name="Bruce D."/>
            <person name="Detter J.C."/>
            <person name="Han C."/>
            <person name="Schmutz J."/>
            <person name="Larimer F."/>
            <person name="Land M."/>
            <person name="Hauser L."/>
            <person name="Kyrpides N."/>
            <person name="Ivanova N."/>
            <person name="Biddle J.F."/>
            <person name="Zhang Z."/>
            <person name="Fitz-Gibbon S.T."/>
            <person name="Lowe T.M."/>
            <person name="Saltikov C."/>
            <person name="House C.H."/>
            <person name="Richardson P."/>
        </authorList>
    </citation>
    <scope>NUCLEOTIDE SEQUENCE [LARGE SCALE GENOMIC DNA]</scope>
    <source>
        <strain evidence="3">ATCC 700844 / DSM 13496 / JCM 10307 / IC-167</strain>
    </source>
</reference>
<dbReference type="Pfam" id="PF01026">
    <property type="entry name" value="TatD_DNase"/>
    <property type="match status" value="1"/>
</dbReference>
<feature type="binding site" evidence="1">
    <location>
        <position position="143"/>
    </location>
    <ligand>
        <name>a divalent metal cation</name>
        <dbReference type="ChEBI" id="CHEBI:60240"/>
        <label>2</label>
    </ligand>
</feature>
<dbReference type="OrthoDB" id="26412at2157"/>
<evidence type="ECO:0000313" key="3">
    <source>
        <dbReference type="Proteomes" id="UP000001137"/>
    </source>
</evidence>
<dbReference type="Proteomes" id="UP000001137">
    <property type="component" value="Chromosome"/>
</dbReference>
<dbReference type="Gene3D" id="3.20.20.140">
    <property type="entry name" value="Metal-dependent hydrolases"/>
    <property type="match status" value="1"/>
</dbReference>
<feature type="binding site" evidence="1">
    <location>
        <position position="120"/>
    </location>
    <ligand>
        <name>a divalent metal cation</name>
        <dbReference type="ChEBI" id="CHEBI:60240"/>
        <label>2</label>
    </ligand>
</feature>
<sequence>MLVDSHTHLYEFNSDELRSFSEIVLVSVAEDVESSMLVLKLTEEFSNVNPCIGIHPWNVNKVPFSDVNVIENLVKNNDVRCLGEVGLDLKFVPDTIDKQRRFFNEFLRMAREYDLVLNIHSPNAWGEVFEMLIKADVNRVMFHWYTGPLDLISDLTEQGYYISINAAIKIQEKSRKVAEAVPLRFMLTESDGPYEYRGIKLTPLMIKDTVNEIAKVRGVDAETIEDSVYFNYTKLFK</sequence>
<dbReference type="PANTHER" id="PTHR46124:SF2">
    <property type="entry name" value="D-AMINOACYL-TRNA DEACYLASE"/>
    <property type="match status" value="1"/>
</dbReference>
<evidence type="ECO:0000313" key="2">
    <source>
        <dbReference type="EMBL" id="ABW02135.1"/>
    </source>
</evidence>
<dbReference type="AlphaFoldDB" id="A8M8R6"/>
<keyword evidence="1" id="KW-0479">Metal-binding</keyword>
<dbReference type="HOGENOM" id="CLU_031506_5_2_2"/>
<dbReference type="GeneID" id="5708486"/>
<accession>A8M8R6</accession>
<dbReference type="RefSeq" id="WP_012186354.1">
    <property type="nucleotide sequence ID" value="NC_009954.1"/>
</dbReference>